<organism evidence="1 2">
    <name type="scientific">Diploptera punctata</name>
    <name type="common">Pacific beetle cockroach</name>
    <dbReference type="NCBI Taxonomy" id="6984"/>
    <lineage>
        <taxon>Eukaryota</taxon>
        <taxon>Metazoa</taxon>
        <taxon>Ecdysozoa</taxon>
        <taxon>Arthropoda</taxon>
        <taxon>Hexapoda</taxon>
        <taxon>Insecta</taxon>
        <taxon>Pterygota</taxon>
        <taxon>Neoptera</taxon>
        <taxon>Polyneoptera</taxon>
        <taxon>Dictyoptera</taxon>
        <taxon>Blattodea</taxon>
        <taxon>Blaberoidea</taxon>
        <taxon>Blaberidae</taxon>
        <taxon>Diplopterinae</taxon>
        <taxon>Diploptera</taxon>
    </lineage>
</organism>
<dbReference type="EMBL" id="JASPKZ010000033">
    <property type="protein sequence ID" value="KAJ9601163.1"/>
    <property type="molecule type" value="Genomic_DNA"/>
</dbReference>
<feature type="non-terminal residue" evidence="1">
    <location>
        <position position="60"/>
    </location>
</feature>
<reference evidence="1" key="2">
    <citation type="submission" date="2023-05" db="EMBL/GenBank/DDBJ databases">
        <authorList>
            <person name="Fouks B."/>
        </authorList>
    </citation>
    <scope>NUCLEOTIDE SEQUENCE</scope>
    <source>
        <strain evidence="1">Stay&amp;Tobe</strain>
        <tissue evidence="1">Testes</tissue>
    </source>
</reference>
<protein>
    <submittedName>
        <fullName evidence="1">Uncharacterized protein</fullName>
    </submittedName>
</protein>
<feature type="non-terminal residue" evidence="1">
    <location>
        <position position="1"/>
    </location>
</feature>
<sequence>LVGSDEILRIYYFLGPSSARRTDLSRYLKPMVPFNYKVPDFTKKHRKKHQCFHATFGFTI</sequence>
<gene>
    <name evidence="1" type="ORF">L9F63_000683</name>
</gene>
<dbReference type="Proteomes" id="UP001233999">
    <property type="component" value="Unassembled WGS sequence"/>
</dbReference>
<proteinExistence type="predicted"/>
<evidence type="ECO:0000313" key="2">
    <source>
        <dbReference type="Proteomes" id="UP001233999"/>
    </source>
</evidence>
<comment type="caution">
    <text evidence="1">The sequence shown here is derived from an EMBL/GenBank/DDBJ whole genome shotgun (WGS) entry which is preliminary data.</text>
</comment>
<reference evidence="1" key="1">
    <citation type="journal article" date="2023" name="IScience">
        <title>Live-bearing cockroach genome reveals convergent evolutionary mechanisms linked to viviparity in insects and beyond.</title>
        <authorList>
            <person name="Fouks B."/>
            <person name="Harrison M.C."/>
            <person name="Mikhailova A.A."/>
            <person name="Marchal E."/>
            <person name="English S."/>
            <person name="Carruthers M."/>
            <person name="Jennings E.C."/>
            <person name="Chiamaka E.L."/>
            <person name="Frigard R.A."/>
            <person name="Pippel M."/>
            <person name="Attardo G.M."/>
            <person name="Benoit J.B."/>
            <person name="Bornberg-Bauer E."/>
            <person name="Tobe S.S."/>
        </authorList>
    </citation>
    <scope>NUCLEOTIDE SEQUENCE</scope>
    <source>
        <strain evidence="1">Stay&amp;Tobe</strain>
    </source>
</reference>
<evidence type="ECO:0000313" key="1">
    <source>
        <dbReference type="EMBL" id="KAJ9601163.1"/>
    </source>
</evidence>
<accession>A0AAD8AP01</accession>
<keyword evidence="2" id="KW-1185">Reference proteome</keyword>
<name>A0AAD8AP01_DIPPU</name>
<dbReference type="AlphaFoldDB" id="A0AAD8AP01"/>